<dbReference type="RefSeq" id="WP_030260249.1">
    <property type="nucleotide sequence ID" value="NZ_JBHEZZ010000004.1"/>
</dbReference>
<keyword evidence="4" id="KW-1185">Reference proteome</keyword>
<dbReference type="Proteomes" id="UP001592528">
    <property type="component" value="Unassembled WGS sequence"/>
</dbReference>
<organism evidence="3 4">
    <name type="scientific">Streptacidiphilus cavernicola</name>
    <dbReference type="NCBI Taxonomy" id="3342716"/>
    <lineage>
        <taxon>Bacteria</taxon>
        <taxon>Bacillati</taxon>
        <taxon>Actinomycetota</taxon>
        <taxon>Actinomycetes</taxon>
        <taxon>Kitasatosporales</taxon>
        <taxon>Streptomycetaceae</taxon>
        <taxon>Streptacidiphilus</taxon>
    </lineage>
</organism>
<dbReference type="InterPro" id="IPR029045">
    <property type="entry name" value="ClpP/crotonase-like_dom_sf"/>
</dbReference>
<evidence type="ECO:0000256" key="2">
    <source>
        <dbReference type="RuleBase" id="RU003707"/>
    </source>
</evidence>
<proteinExistence type="inferred from homology"/>
<accession>A0ABV6UIR5</accession>
<comment type="similarity">
    <text evidence="1 2">Belongs to the enoyl-CoA hydratase/isomerase family.</text>
</comment>
<evidence type="ECO:0000313" key="3">
    <source>
        <dbReference type="EMBL" id="MFC1401350.1"/>
    </source>
</evidence>
<name>A0ABV6UIR5_9ACTN</name>
<dbReference type="PROSITE" id="PS00166">
    <property type="entry name" value="ENOYL_COA_HYDRATASE"/>
    <property type="match status" value="1"/>
</dbReference>
<sequence length="239" mass="24874">MVELELDQGLAVVTINRPQARNAIALSTMDELDKALDAAEGSRALVVTGAGDRAFVSGGDLKELAAIRTEEEAMAMALRMRGICDRLAAFPGPVIAALNGHALGGGAEVALAADIRVAADDIRIGFTQVTLAIMPAWGGAERLASLVGRGRALLLAGTGAMVGAVEAERLGLVDRVLPRAGFEQGWRSLARSLATAPAQAIKQVITGDGSAEQAARLFAQLWVADEHWQAVDGVMSRAK</sequence>
<dbReference type="CDD" id="cd06558">
    <property type="entry name" value="crotonase-like"/>
    <property type="match status" value="1"/>
</dbReference>
<comment type="caution">
    <text evidence="3">The sequence shown here is derived from an EMBL/GenBank/DDBJ whole genome shotgun (WGS) entry which is preliminary data.</text>
</comment>
<dbReference type="PANTHER" id="PTHR11941:SF54">
    <property type="entry name" value="ENOYL-COA HYDRATASE, MITOCHONDRIAL"/>
    <property type="match status" value="1"/>
</dbReference>
<dbReference type="InterPro" id="IPR018376">
    <property type="entry name" value="Enoyl-CoA_hyd/isom_CS"/>
</dbReference>
<reference evidence="3 4" key="1">
    <citation type="submission" date="2024-09" db="EMBL/GenBank/DDBJ databases">
        <authorList>
            <person name="Lee S.D."/>
        </authorList>
    </citation>
    <scope>NUCLEOTIDE SEQUENCE [LARGE SCALE GENOMIC DNA]</scope>
    <source>
        <strain evidence="3 4">N1-5</strain>
    </source>
</reference>
<protein>
    <submittedName>
        <fullName evidence="3">Enoyl-CoA hydratase/isomerase family protein</fullName>
    </submittedName>
</protein>
<dbReference type="Pfam" id="PF00378">
    <property type="entry name" value="ECH_1"/>
    <property type="match status" value="1"/>
</dbReference>
<evidence type="ECO:0000256" key="1">
    <source>
        <dbReference type="ARBA" id="ARBA00005254"/>
    </source>
</evidence>
<evidence type="ECO:0000313" key="4">
    <source>
        <dbReference type="Proteomes" id="UP001592528"/>
    </source>
</evidence>
<dbReference type="Gene3D" id="3.90.226.10">
    <property type="entry name" value="2-enoyl-CoA Hydratase, Chain A, domain 1"/>
    <property type="match status" value="1"/>
</dbReference>
<dbReference type="EMBL" id="JBHEZZ010000004">
    <property type="protein sequence ID" value="MFC1401350.1"/>
    <property type="molecule type" value="Genomic_DNA"/>
</dbReference>
<gene>
    <name evidence="3" type="ORF">ACEZDJ_08630</name>
</gene>
<dbReference type="InterPro" id="IPR001753">
    <property type="entry name" value="Enoyl-CoA_hydra/iso"/>
</dbReference>
<dbReference type="SUPFAM" id="SSF52096">
    <property type="entry name" value="ClpP/crotonase"/>
    <property type="match status" value="1"/>
</dbReference>
<dbReference type="PANTHER" id="PTHR11941">
    <property type="entry name" value="ENOYL-COA HYDRATASE-RELATED"/>
    <property type="match status" value="1"/>
</dbReference>